<dbReference type="InterPro" id="IPR013974">
    <property type="entry name" value="SAF"/>
</dbReference>
<sequence>MNINMKSVVLIGIALVVAGITAMLARSLVSAPTPQLASDQPVVVQVVDSKMKVLVASGNMPVGHFIKADDLTWQSWPDETVHESYIQQGGDVKLEDFVGAVATTNMASGEPVLNNRLIKPGNRGFMAAVLPPGMRAISVRITATSGNAGFVFPGDKVDILLTHEVAINSANRDKARVSETVLKNVRVLAINQRTDNPTHTPSIGKTATLEVSAKDAEKISLIKSMGELTLVLRSIGNGSSLVAENSTITWDSEVSNQLSGSTNNAKLSVDVFRGGLKDGSTTIDFNKLMNQTMTSGPINGSGQE</sequence>
<reference evidence="2" key="1">
    <citation type="submission" date="2018-06" db="EMBL/GenBank/DDBJ databases">
        <authorList>
            <person name="Zhirakovskaya E."/>
        </authorList>
    </citation>
    <scope>NUCLEOTIDE SEQUENCE</scope>
</reference>
<name>A0A3B0RUF1_9ZZZZ</name>
<proteinExistence type="predicted"/>
<dbReference type="EMBL" id="UOED01000021">
    <property type="protein sequence ID" value="VAV87095.1"/>
    <property type="molecule type" value="Genomic_DNA"/>
</dbReference>
<protein>
    <submittedName>
        <fullName evidence="2">Flp pilus assembly protein RcpC/CpaB</fullName>
    </submittedName>
</protein>
<dbReference type="Pfam" id="PF16976">
    <property type="entry name" value="RcpC"/>
    <property type="match status" value="1"/>
</dbReference>
<dbReference type="NCBIfam" id="TIGR03177">
    <property type="entry name" value="pilus_cpaB"/>
    <property type="match status" value="1"/>
</dbReference>
<accession>A0A3B0RUF1</accession>
<dbReference type="AlphaFoldDB" id="A0A3B0RUF1"/>
<dbReference type="InterPro" id="IPR017592">
    <property type="entry name" value="Pilus_assmbl_Flp-typ_CpaB"/>
</dbReference>
<dbReference type="SMART" id="SM00858">
    <property type="entry name" value="SAF"/>
    <property type="match status" value="1"/>
</dbReference>
<dbReference type="InterPro" id="IPR031571">
    <property type="entry name" value="RcpC_dom"/>
</dbReference>
<dbReference type="Pfam" id="PF08666">
    <property type="entry name" value="SAF"/>
    <property type="match status" value="1"/>
</dbReference>
<dbReference type="CDD" id="cd11614">
    <property type="entry name" value="SAF_CpaB_FlgA_like"/>
    <property type="match status" value="1"/>
</dbReference>
<organism evidence="2">
    <name type="scientific">hydrothermal vent metagenome</name>
    <dbReference type="NCBI Taxonomy" id="652676"/>
    <lineage>
        <taxon>unclassified sequences</taxon>
        <taxon>metagenomes</taxon>
        <taxon>ecological metagenomes</taxon>
    </lineage>
</organism>
<evidence type="ECO:0000313" key="2">
    <source>
        <dbReference type="EMBL" id="VAV87095.1"/>
    </source>
</evidence>
<feature type="domain" description="SAF" evidence="1">
    <location>
        <begin position="51"/>
        <end position="118"/>
    </location>
</feature>
<gene>
    <name evidence="2" type="ORF">MNBD_ALPHA02-431</name>
</gene>
<evidence type="ECO:0000259" key="1">
    <source>
        <dbReference type="SMART" id="SM00858"/>
    </source>
</evidence>